<name>T0RQ15_SAPDV</name>
<keyword evidence="2" id="KW-1133">Transmembrane helix</keyword>
<dbReference type="VEuPathDB" id="FungiDB:SDRG_07922"/>
<keyword evidence="4" id="KW-1185">Reference proteome</keyword>
<feature type="region of interest" description="Disordered" evidence="1">
    <location>
        <begin position="148"/>
        <end position="180"/>
    </location>
</feature>
<dbReference type="GeneID" id="19948649"/>
<gene>
    <name evidence="3" type="ORF">SDRG_07922</name>
</gene>
<dbReference type="RefSeq" id="XP_008612004.1">
    <property type="nucleotide sequence ID" value="XM_008613782.1"/>
</dbReference>
<feature type="compositionally biased region" description="Polar residues" evidence="1">
    <location>
        <begin position="81"/>
        <end position="101"/>
    </location>
</feature>
<evidence type="ECO:0000256" key="1">
    <source>
        <dbReference type="SAM" id="MobiDB-lite"/>
    </source>
</evidence>
<dbReference type="OrthoDB" id="10507174at2759"/>
<feature type="region of interest" description="Disordered" evidence="1">
    <location>
        <begin position="81"/>
        <end position="104"/>
    </location>
</feature>
<reference evidence="3 4" key="1">
    <citation type="submission" date="2012-04" db="EMBL/GenBank/DDBJ databases">
        <title>The Genome Sequence of Saprolegnia declina VS20.</title>
        <authorList>
            <consortium name="The Broad Institute Genome Sequencing Platform"/>
            <person name="Russ C."/>
            <person name="Nusbaum C."/>
            <person name="Tyler B."/>
            <person name="van West P."/>
            <person name="Dieguez-Uribeondo J."/>
            <person name="de Bruijn I."/>
            <person name="Tripathy S."/>
            <person name="Jiang R."/>
            <person name="Young S.K."/>
            <person name="Zeng Q."/>
            <person name="Gargeya S."/>
            <person name="Fitzgerald M."/>
            <person name="Haas B."/>
            <person name="Abouelleil A."/>
            <person name="Alvarado L."/>
            <person name="Arachchi H.M."/>
            <person name="Berlin A."/>
            <person name="Chapman S.B."/>
            <person name="Goldberg J."/>
            <person name="Griggs A."/>
            <person name="Gujja S."/>
            <person name="Hansen M."/>
            <person name="Howarth C."/>
            <person name="Imamovic A."/>
            <person name="Larimer J."/>
            <person name="McCowen C."/>
            <person name="Montmayeur A."/>
            <person name="Murphy C."/>
            <person name="Neiman D."/>
            <person name="Pearson M."/>
            <person name="Priest M."/>
            <person name="Roberts A."/>
            <person name="Saif S."/>
            <person name="Shea T."/>
            <person name="Sisk P."/>
            <person name="Sykes S."/>
            <person name="Wortman J."/>
            <person name="Nusbaum C."/>
            <person name="Birren B."/>
        </authorList>
    </citation>
    <scope>NUCLEOTIDE SEQUENCE [LARGE SCALE GENOMIC DNA]</scope>
    <source>
        <strain evidence="3 4">VS20</strain>
    </source>
</reference>
<proteinExistence type="predicted"/>
<dbReference type="Proteomes" id="UP000030762">
    <property type="component" value="Unassembled WGS sequence"/>
</dbReference>
<keyword evidence="2" id="KW-0472">Membrane</keyword>
<dbReference type="InParanoid" id="T0RQ15"/>
<feature type="transmembrane region" description="Helical" evidence="2">
    <location>
        <begin position="120"/>
        <end position="140"/>
    </location>
</feature>
<dbReference type="EMBL" id="JH767154">
    <property type="protein sequence ID" value="EQC34598.1"/>
    <property type="molecule type" value="Genomic_DNA"/>
</dbReference>
<evidence type="ECO:0000256" key="2">
    <source>
        <dbReference type="SAM" id="Phobius"/>
    </source>
</evidence>
<organism evidence="3 4">
    <name type="scientific">Saprolegnia diclina (strain VS20)</name>
    <dbReference type="NCBI Taxonomy" id="1156394"/>
    <lineage>
        <taxon>Eukaryota</taxon>
        <taxon>Sar</taxon>
        <taxon>Stramenopiles</taxon>
        <taxon>Oomycota</taxon>
        <taxon>Saprolegniomycetes</taxon>
        <taxon>Saprolegniales</taxon>
        <taxon>Saprolegniaceae</taxon>
        <taxon>Saprolegnia</taxon>
    </lineage>
</organism>
<keyword evidence="2" id="KW-0812">Transmembrane</keyword>
<evidence type="ECO:0000313" key="3">
    <source>
        <dbReference type="EMBL" id="EQC34598.1"/>
    </source>
</evidence>
<evidence type="ECO:0000313" key="4">
    <source>
        <dbReference type="Proteomes" id="UP000030762"/>
    </source>
</evidence>
<sequence length="180" mass="18287">MVTVSCASNLVLCTSSDGSVSDCYNPNHFGCCAGRTYSVSLSGPRQYCCVDPKTYVQTVADACPSTAPVATLPGSATPLPSTNVSAAASGDSPTLSPNETSAPPKGALTGNVSFTISKQAIAGIAVGSVVVVAIILYLLCRKRRKQPRASSGSVDLARPINSTTAHTSNAGHSPRAPMAK</sequence>
<protein>
    <submittedName>
        <fullName evidence="3">Uncharacterized protein</fullName>
    </submittedName>
</protein>
<feature type="compositionally biased region" description="Polar residues" evidence="1">
    <location>
        <begin position="160"/>
        <end position="171"/>
    </location>
</feature>
<accession>T0RQ15</accession>
<dbReference type="AlphaFoldDB" id="T0RQ15"/>